<sequence length="106" mass="11146">MQVECRRSGPRTALAPIGGGAHARRGEGVSPPRSPPLEVIPTTVHCPGEAGSSPGTSHILAPIMSDVARAALQRGVSSTRTSRPSRLRVSFRRVITIQPHAKVAKP</sequence>
<dbReference type="Proteomes" id="UP000069850">
    <property type="component" value="Chromosome 1"/>
</dbReference>
<dbReference type="KEGG" id="mema:MMAB1_2194"/>
<dbReference type="EMBL" id="LT158599">
    <property type="protein sequence ID" value="CVK33407.1"/>
    <property type="molecule type" value="Genomic_DNA"/>
</dbReference>
<evidence type="ECO:0000256" key="1">
    <source>
        <dbReference type="SAM" id="MobiDB-lite"/>
    </source>
</evidence>
<feature type="region of interest" description="Disordered" evidence="1">
    <location>
        <begin position="1"/>
        <end position="35"/>
    </location>
</feature>
<accession>A0A0X3BMU8</accession>
<organism evidence="2 3">
    <name type="scientific">Methanoculleus bourgensis</name>
    <dbReference type="NCBI Taxonomy" id="83986"/>
    <lineage>
        <taxon>Archaea</taxon>
        <taxon>Methanobacteriati</taxon>
        <taxon>Methanobacteriota</taxon>
        <taxon>Stenosarchaea group</taxon>
        <taxon>Methanomicrobia</taxon>
        <taxon>Methanomicrobiales</taxon>
        <taxon>Methanomicrobiaceae</taxon>
        <taxon>Methanoculleus</taxon>
    </lineage>
</organism>
<evidence type="ECO:0000313" key="2">
    <source>
        <dbReference type="EMBL" id="CVK33407.1"/>
    </source>
</evidence>
<dbReference type="AlphaFoldDB" id="A0A0X3BMU8"/>
<reference evidence="2 3" key="1">
    <citation type="submission" date="2016-01" db="EMBL/GenBank/DDBJ databases">
        <authorList>
            <person name="Manzoor S."/>
        </authorList>
    </citation>
    <scope>NUCLEOTIDE SEQUENCE [LARGE SCALE GENOMIC DNA]</scope>
    <source>
        <strain evidence="2">Methanoculleus sp MAB1</strain>
    </source>
</reference>
<protein>
    <submittedName>
        <fullName evidence="2">Uncharacterized protein</fullName>
    </submittedName>
</protein>
<evidence type="ECO:0000313" key="3">
    <source>
        <dbReference type="Proteomes" id="UP000069850"/>
    </source>
</evidence>
<proteinExistence type="predicted"/>
<name>A0A0X3BMU8_9EURY</name>
<gene>
    <name evidence="2" type="ORF">MMAB1_2194</name>
</gene>